<accession>A0ABD1MCS9</accession>
<feature type="compositionally biased region" description="Polar residues" evidence="11">
    <location>
        <begin position="373"/>
        <end position="388"/>
    </location>
</feature>
<evidence type="ECO:0000256" key="3">
    <source>
        <dbReference type="ARBA" id="ARBA00021257"/>
    </source>
</evidence>
<evidence type="ECO:0000313" key="13">
    <source>
        <dbReference type="EMBL" id="KAL2332885.1"/>
    </source>
</evidence>
<feature type="compositionally biased region" description="Basic and acidic residues" evidence="11">
    <location>
        <begin position="413"/>
        <end position="425"/>
    </location>
</feature>
<dbReference type="AlphaFoldDB" id="A0ABD1MCS9"/>
<evidence type="ECO:0000313" key="14">
    <source>
        <dbReference type="Proteomes" id="UP001603857"/>
    </source>
</evidence>
<gene>
    <name evidence="13" type="ORF">Fmac_014098</name>
</gene>
<feature type="transmembrane region" description="Helical" evidence="12">
    <location>
        <begin position="179"/>
        <end position="199"/>
    </location>
</feature>
<evidence type="ECO:0000256" key="8">
    <source>
        <dbReference type="ARBA" id="ARBA00022989"/>
    </source>
</evidence>
<proteinExistence type="inferred from homology"/>
<dbReference type="InterPro" id="IPR004728">
    <property type="entry name" value="Sec62"/>
</dbReference>
<dbReference type="PANTHER" id="PTHR12443">
    <property type="entry name" value="TRANSLOCATION PROTEIN SEC62"/>
    <property type="match status" value="1"/>
</dbReference>
<evidence type="ECO:0000256" key="6">
    <source>
        <dbReference type="ARBA" id="ARBA00022824"/>
    </source>
</evidence>
<keyword evidence="8 12" id="KW-1133">Transmembrane helix</keyword>
<evidence type="ECO:0000256" key="1">
    <source>
        <dbReference type="ARBA" id="ARBA00004477"/>
    </source>
</evidence>
<dbReference type="GO" id="GO:0005789">
    <property type="term" value="C:endoplasmic reticulum membrane"/>
    <property type="evidence" value="ECO:0007669"/>
    <property type="project" value="UniProtKB-SubCell"/>
</dbReference>
<evidence type="ECO:0000256" key="5">
    <source>
        <dbReference type="ARBA" id="ARBA00022692"/>
    </source>
</evidence>
<feature type="transmembrane region" description="Helical" evidence="12">
    <location>
        <begin position="318"/>
        <end position="335"/>
    </location>
</feature>
<comment type="similarity">
    <text evidence="2">Belongs to the SEC62 family.</text>
</comment>
<dbReference type="PANTHER" id="PTHR12443:SF9">
    <property type="entry name" value="TRANSLOCATION PROTEIN SEC62"/>
    <property type="match status" value="1"/>
</dbReference>
<evidence type="ECO:0000256" key="9">
    <source>
        <dbReference type="ARBA" id="ARBA00023010"/>
    </source>
</evidence>
<dbReference type="Proteomes" id="UP001603857">
    <property type="component" value="Unassembled WGS sequence"/>
</dbReference>
<keyword evidence="9" id="KW-0811">Translocation</keyword>
<dbReference type="EMBL" id="JBGMDY010000005">
    <property type="protein sequence ID" value="KAL2332885.1"/>
    <property type="molecule type" value="Genomic_DNA"/>
</dbReference>
<sequence>MKKSSGGAADKKRLRRSSAADPTSDAPPRIGFLPSLSFSFQFHSFPSWKTKIAEASDSAVVQLLLPFDPVDPFGKQAAKKDVYQVFAEKVRDHKDLVSRWAVLQETRVEYFRGKDFVSFLKTHPEVKDILESDRNLETEEIAGTLLQKIFCCDVTVSLNTDLFDQCFPFNSPQAVDQTLFLFCYGVGWLGFSCLMLLLFSGSSIFRERCLFCMDICKTPSTLADASRNVLACVYIGYLFIPCVSSSLQAINTLLVCWDPFPNSLSAFGSAIFGALYILLGKRIWFFPNILAEEATLRELFRFWPKKDEEEKPKWTTRLFYAVGAVLFILLLRHHAPDEAARARYQKRVSNIIDDVLEWSPSLALSGMMDKQQNVANATGSTADASTSGPEDAVPPANDDDAKTLTEQFNNTEEVTKDVDEEKHHD</sequence>
<evidence type="ECO:0000256" key="10">
    <source>
        <dbReference type="ARBA" id="ARBA00023136"/>
    </source>
</evidence>
<protein>
    <recommendedName>
        <fullName evidence="3">Translocation protein SEC62</fullName>
    </recommendedName>
</protein>
<keyword evidence="5 12" id="KW-0812">Transmembrane</keyword>
<evidence type="ECO:0000256" key="11">
    <source>
        <dbReference type="SAM" id="MobiDB-lite"/>
    </source>
</evidence>
<evidence type="ECO:0000256" key="2">
    <source>
        <dbReference type="ARBA" id="ARBA00010604"/>
    </source>
</evidence>
<dbReference type="GO" id="GO:0015031">
    <property type="term" value="P:protein transport"/>
    <property type="evidence" value="ECO:0007669"/>
    <property type="project" value="UniProtKB-KW"/>
</dbReference>
<feature type="region of interest" description="Disordered" evidence="11">
    <location>
        <begin position="373"/>
        <end position="425"/>
    </location>
</feature>
<evidence type="ECO:0000256" key="4">
    <source>
        <dbReference type="ARBA" id="ARBA00022448"/>
    </source>
</evidence>
<evidence type="ECO:0000256" key="12">
    <source>
        <dbReference type="SAM" id="Phobius"/>
    </source>
</evidence>
<comment type="caution">
    <text evidence="13">The sequence shown here is derived from an EMBL/GenBank/DDBJ whole genome shotgun (WGS) entry which is preliminary data.</text>
</comment>
<keyword evidence="14" id="KW-1185">Reference proteome</keyword>
<feature type="region of interest" description="Disordered" evidence="11">
    <location>
        <begin position="1"/>
        <end position="26"/>
    </location>
</feature>
<keyword evidence="10 12" id="KW-0472">Membrane</keyword>
<comment type="subcellular location">
    <subcellularLocation>
        <location evidence="1">Endoplasmic reticulum membrane</location>
        <topology evidence="1">Multi-pass membrane protein</topology>
    </subcellularLocation>
</comment>
<organism evidence="13 14">
    <name type="scientific">Flemingia macrophylla</name>
    <dbReference type="NCBI Taxonomy" id="520843"/>
    <lineage>
        <taxon>Eukaryota</taxon>
        <taxon>Viridiplantae</taxon>
        <taxon>Streptophyta</taxon>
        <taxon>Embryophyta</taxon>
        <taxon>Tracheophyta</taxon>
        <taxon>Spermatophyta</taxon>
        <taxon>Magnoliopsida</taxon>
        <taxon>eudicotyledons</taxon>
        <taxon>Gunneridae</taxon>
        <taxon>Pentapetalae</taxon>
        <taxon>rosids</taxon>
        <taxon>fabids</taxon>
        <taxon>Fabales</taxon>
        <taxon>Fabaceae</taxon>
        <taxon>Papilionoideae</taxon>
        <taxon>50 kb inversion clade</taxon>
        <taxon>NPAAA clade</taxon>
        <taxon>indigoferoid/millettioid clade</taxon>
        <taxon>Phaseoleae</taxon>
        <taxon>Flemingia</taxon>
    </lineage>
</organism>
<reference evidence="13 14" key="1">
    <citation type="submission" date="2024-08" db="EMBL/GenBank/DDBJ databases">
        <title>Insights into the chromosomal genome structure of Flemingia macrophylla.</title>
        <authorList>
            <person name="Ding Y."/>
            <person name="Zhao Y."/>
            <person name="Bi W."/>
            <person name="Wu M."/>
            <person name="Zhao G."/>
            <person name="Gong Y."/>
            <person name="Li W."/>
            <person name="Zhang P."/>
        </authorList>
    </citation>
    <scope>NUCLEOTIDE SEQUENCE [LARGE SCALE GENOMIC DNA]</scope>
    <source>
        <strain evidence="13">DYQJB</strain>
        <tissue evidence="13">Leaf</tissue>
    </source>
</reference>
<feature type="transmembrane region" description="Helical" evidence="12">
    <location>
        <begin position="262"/>
        <end position="279"/>
    </location>
</feature>
<keyword evidence="4" id="KW-0813">Transport</keyword>
<feature type="transmembrane region" description="Helical" evidence="12">
    <location>
        <begin position="229"/>
        <end position="250"/>
    </location>
</feature>
<keyword evidence="7" id="KW-0653">Protein transport</keyword>
<evidence type="ECO:0000256" key="7">
    <source>
        <dbReference type="ARBA" id="ARBA00022927"/>
    </source>
</evidence>
<keyword evidence="6" id="KW-0256">Endoplasmic reticulum</keyword>
<name>A0ABD1MCS9_9FABA</name>